<name>A0A0F8K5F7_METMZ</name>
<accession>A0A0F8K5F7</accession>
<protein>
    <submittedName>
        <fullName evidence="2">Uncharacterized protein</fullName>
    </submittedName>
</protein>
<evidence type="ECO:0000313" key="2">
    <source>
        <dbReference type="EMBL" id="KKG83073.1"/>
    </source>
</evidence>
<dbReference type="AlphaFoldDB" id="A0A0F8K5F7"/>
<reference evidence="2 3" key="1">
    <citation type="journal article" date="2015" name="ISME J.">
        <title>Genomic and phenotypic differentiation among Methanosarcina mazei populations from Columbia River sediment.</title>
        <authorList>
            <person name="Youngblut N.D."/>
            <person name="Wirth J.S."/>
            <person name="Henriksen J.R."/>
            <person name="Smith M."/>
            <person name="Simon H."/>
            <person name="Metcalf W.W."/>
            <person name="Whitaker R.J."/>
        </authorList>
    </citation>
    <scope>NUCLEOTIDE SEQUENCE [LARGE SCALE GENOMIC DNA]</scope>
    <source>
        <strain evidence="2 3">3.H.A.2.4</strain>
    </source>
</reference>
<dbReference type="Proteomes" id="UP000034817">
    <property type="component" value="Unassembled WGS sequence"/>
</dbReference>
<dbReference type="RefSeq" id="WP_048049871.1">
    <property type="nucleotide sequence ID" value="NZ_JJPP01000022.1"/>
</dbReference>
<organism evidence="2 3">
    <name type="scientific">Methanosarcina mazei</name>
    <name type="common">Methanosarcina frisia</name>
    <dbReference type="NCBI Taxonomy" id="2209"/>
    <lineage>
        <taxon>Archaea</taxon>
        <taxon>Methanobacteriati</taxon>
        <taxon>Methanobacteriota</taxon>
        <taxon>Stenosarchaea group</taxon>
        <taxon>Methanomicrobia</taxon>
        <taxon>Methanosarcinales</taxon>
        <taxon>Methanosarcinaceae</taxon>
        <taxon>Methanosarcina</taxon>
    </lineage>
</organism>
<dbReference type="PATRIC" id="fig|2209.72.peg.1784"/>
<gene>
    <name evidence="2" type="ORF">DU55_08215</name>
</gene>
<proteinExistence type="predicted"/>
<evidence type="ECO:0000313" key="3">
    <source>
        <dbReference type="Proteomes" id="UP000034817"/>
    </source>
</evidence>
<dbReference type="EMBL" id="JJPP01000022">
    <property type="protein sequence ID" value="KKG83073.1"/>
    <property type="molecule type" value="Genomic_DNA"/>
</dbReference>
<sequence>MIYINRDEYEDDKENKEKKNKIQRTQKEKLPLFNIINYDDLKKEYDSYSIPKKLELQFAKRNVLNFELNTIEGIHKSRKMDELEEKVLRYQKNWLLKKVWLCEKEINDLFNYLPDNPYKAKVYKKIKDENVNDWSSGVPLIKINMTDKEIHSLSPQEKIKAIITYCNLFYLEFQALDKRKNESLKSRKNNEYEQLYLKLKCRWNKDTNEWYTDEKDVIDYDELRRLYREELPDDYLFLEHRIDYMKRLIYSYKIQADKIYHKELPKNYPYRKEILEEIQMIGVKVVEVLNLGSRFLPVGYLNKEKTDARNEKYMPLFVSGKGQSVFNYEILNKGFRTYSPKKKIDVGLANHYVLTLQINAIQKWRVSRKMNEFEEVISENRYNDLQLDLCSWDLRILNVYYVQKKLAKCEKIFTEMIESDYYKNTLSKIYDLKTHDSEHYREILLEMRNQKILGDKYYEKLLSEAPYSEEVMNEIHKKIENSNIDEESYKSETTDKPPKILMRLEELSKLCENSTLEYNELSPQNKIKYLIVRRNLFSAECDMILKNRGKLNEYEKIVFDSKCAYLSSLVVQIDDSIHHIFNEDIPGEYRKEIFEEMKNAKISDNSNLFHFRTNFDMEHNEYLEE</sequence>
<feature type="region of interest" description="Disordered" evidence="1">
    <location>
        <begin position="1"/>
        <end position="23"/>
    </location>
</feature>
<evidence type="ECO:0000256" key="1">
    <source>
        <dbReference type="SAM" id="MobiDB-lite"/>
    </source>
</evidence>
<comment type="caution">
    <text evidence="2">The sequence shown here is derived from an EMBL/GenBank/DDBJ whole genome shotgun (WGS) entry which is preliminary data.</text>
</comment>